<keyword evidence="1" id="KW-0472">Membrane</keyword>
<evidence type="ECO:0000313" key="3">
    <source>
        <dbReference type="Proteomes" id="UP000183926"/>
    </source>
</evidence>
<dbReference type="Proteomes" id="UP000183926">
    <property type="component" value="Unassembled WGS sequence"/>
</dbReference>
<keyword evidence="1" id="KW-1133">Transmembrane helix</keyword>
<sequence>MFIPAILAILAILPLATIKNNSRGGIYALMYYPFGVNLILLYFTFISFKGLLFCAKRVFYIVLRAKLLKLLKLK</sequence>
<name>A0A1I7GLQ8_9PROT</name>
<evidence type="ECO:0000313" key="2">
    <source>
        <dbReference type="EMBL" id="SFU49377.1"/>
    </source>
</evidence>
<gene>
    <name evidence="2" type="ORF">SAMN05216339_10343</name>
</gene>
<proteinExistence type="predicted"/>
<accession>A0A1I7GLQ8</accession>
<keyword evidence="1" id="KW-0812">Transmembrane</keyword>
<dbReference type="AlphaFoldDB" id="A0A1I7GLQ8"/>
<dbReference type="EMBL" id="FPBL01000003">
    <property type="protein sequence ID" value="SFU49377.1"/>
    <property type="molecule type" value="Genomic_DNA"/>
</dbReference>
<protein>
    <submittedName>
        <fullName evidence="2">Uncharacterized protein</fullName>
    </submittedName>
</protein>
<organism evidence="2 3">
    <name type="scientific">Nitrosomonas eutropha</name>
    <dbReference type="NCBI Taxonomy" id="916"/>
    <lineage>
        <taxon>Bacteria</taxon>
        <taxon>Pseudomonadati</taxon>
        <taxon>Pseudomonadota</taxon>
        <taxon>Betaproteobacteria</taxon>
        <taxon>Nitrosomonadales</taxon>
        <taxon>Nitrosomonadaceae</taxon>
        <taxon>Nitrosomonas</taxon>
    </lineage>
</organism>
<feature type="transmembrane region" description="Helical" evidence="1">
    <location>
        <begin position="40"/>
        <end position="63"/>
    </location>
</feature>
<evidence type="ECO:0000256" key="1">
    <source>
        <dbReference type="SAM" id="Phobius"/>
    </source>
</evidence>
<reference evidence="2 3" key="1">
    <citation type="submission" date="2016-10" db="EMBL/GenBank/DDBJ databases">
        <authorList>
            <person name="de Groot N.N."/>
        </authorList>
    </citation>
    <scope>NUCLEOTIDE SEQUENCE [LARGE SCALE GENOMIC DNA]</scope>
    <source>
        <strain evidence="2 3">Nm24</strain>
    </source>
</reference>